<evidence type="ECO:0000256" key="17">
    <source>
        <dbReference type="SAM" id="MobiDB-lite"/>
    </source>
</evidence>
<evidence type="ECO:0000256" key="9">
    <source>
        <dbReference type="ARBA" id="ARBA00022801"/>
    </source>
</evidence>
<dbReference type="GO" id="GO:0005886">
    <property type="term" value="C:plasma membrane"/>
    <property type="evidence" value="ECO:0007669"/>
    <property type="project" value="UniProtKB-SubCell"/>
</dbReference>
<dbReference type="Proteomes" id="UP000176902">
    <property type="component" value="Unassembled WGS sequence"/>
</dbReference>
<evidence type="ECO:0000256" key="5">
    <source>
        <dbReference type="ARBA" id="ARBA00022645"/>
    </source>
</evidence>
<evidence type="ECO:0000256" key="15">
    <source>
        <dbReference type="ARBA" id="ARBA00034000"/>
    </source>
</evidence>
<keyword evidence="13" id="KW-0511">Multifunctional enzyme</keyword>
<dbReference type="SUPFAM" id="SSF56601">
    <property type="entry name" value="beta-lactamase/transpeptidase-like"/>
    <property type="match status" value="1"/>
</dbReference>
<keyword evidence="18" id="KW-1133">Transmembrane helix</keyword>
<comment type="catalytic activity">
    <reaction evidence="16">
        <text>[GlcNAc-(1-&gt;4)-Mur2Ac(oyl-L-Ala-gamma-D-Glu-L-Lys-D-Ala-D-Ala)](n)-di-trans,octa-cis-undecaprenyl diphosphate + beta-D-GlcNAc-(1-&gt;4)-Mur2Ac(oyl-L-Ala-gamma-D-Glu-L-Lys-D-Ala-D-Ala)-di-trans,octa-cis-undecaprenyl diphosphate = [GlcNAc-(1-&gt;4)-Mur2Ac(oyl-L-Ala-gamma-D-Glu-L-Lys-D-Ala-D-Ala)](n+1)-di-trans,octa-cis-undecaprenyl diphosphate + di-trans,octa-cis-undecaprenyl diphosphate + H(+)</text>
        <dbReference type="Rhea" id="RHEA:23708"/>
        <dbReference type="Rhea" id="RHEA-COMP:9602"/>
        <dbReference type="Rhea" id="RHEA-COMP:9603"/>
        <dbReference type="ChEBI" id="CHEBI:15378"/>
        <dbReference type="ChEBI" id="CHEBI:58405"/>
        <dbReference type="ChEBI" id="CHEBI:60033"/>
        <dbReference type="ChEBI" id="CHEBI:78435"/>
        <dbReference type="EC" id="2.4.99.28"/>
    </reaction>
</comment>
<dbReference type="GO" id="GO:0071555">
    <property type="term" value="P:cell wall organization"/>
    <property type="evidence" value="ECO:0007669"/>
    <property type="project" value="UniProtKB-KW"/>
</dbReference>
<keyword evidence="9" id="KW-0378">Hydrolase</keyword>
<dbReference type="PANTHER" id="PTHR32282:SF11">
    <property type="entry name" value="PENICILLIN-BINDING PROTEIN 1B"/>
    <property type="match status" value="1"/>
</dbReference>
<feature type="compositionally biased region" description="Low complexity" evidence="17">
    <location>
        <begin position="756"/>
        <end position="768"/>
    </location>
</feature>
<proteinExistence type="inferred from homology"/>
<evidence type="ECO:0000256" key="7">
    <source>
        <dbReference type="ARBA" id="ARBA00022676"/>
    </source>
</evidence>
<dbReference type="GO" id="GO:0008360">
    <property type="term" value="P:regulation of cell shape"/>
    <property type="evidence" value="ECO:0007669"/>
    <property type="project" value="UniProtKB-KW"/>
</dbReference>
<dbReference type="FunFam" id="1.10.3810.10:FF:000001">
    <property type="entry name" value="Penicillin-binding protein 1A"/>
    <property type="match status" value="1"/>
</dbReference>
<evidence type="ECO:0000256" key="2">
    <source>
        <dbReference type="ARBA" id="ARBA00007090"/>
    </source>
</evidence>
<dbReference type="GO" id="GO:0009002">
    <property type="term" value="F:serine-type D-Ala-D-Ala carboxypeptidase activity"/>
    <property type="evidence" value="ECO:0007669"/>
    <property type="project" value="UniProtKB-EC"/>
</dbReference>
<dbReference type="GO" id="GO:0009252">
    <property type="term" value="P:peptidoglycan biosynthetic process"/>
    <property type="evidence" value="ECO:0007669"/>
    <property type="project" value="UniProtKB-KW"/>
</dbReference>
<keyword evidence="18" id="KW-0812">Transmembrane</keyword>
<evidence type="ECO:0000313" key="22">
    <source>
        <dbReference type="Proteomes" id="UP000176902"/>
    </source>
</evidence>
<gene>
    <name evidence="21" type="ORF">A3C59_02555</name>
</gene>
<evidence type="ECO:0000256" key="10">
    <source>
        <dbReference type="ARBA" id="ARBA00022960"/>
    </source>
</evidence>
<keyword evidence="4" id="KW-1003">Cell membrane</keyword>
<dbReference type="InterPro" id="IPR050396">
    <property type="entry name" value="Glycosyltr_51/Transpeptidase"/>
</dbReference>
<evidence type="ECO:0000256" key="16">
    <source>
        <dbReference type="ARBA" id="ARBA00049902"/>
    </source>
</evidence>
<evidence type="ECO:0000256" key="12">
    <source>
        <dbReference type="ARBA" id="ARBA00023136"/>
    </source>
</evidence>
<keyword evidence="11" id="KW-0573">Peptidoglycan synthesis</keyword>
<dbReference type="Pfam" id="PF00912">
    <property type="entry name" value="Transgly"/>
    <property type="match status" value="1"/>
</dbReference>
<organism evidence="21 22">
    <name type="scientific">Candidatus Daviesbacteria bacterium RIFCSPHIGHO2_02_FULL_36_13</name>
    <dbReference type="NCBI Taxonomy" id="1797768"/>
    <lineage>
        <taxon>Bacteria</taxon>
        <taxon>Candidatus Daviesiibacteriota</taxon>
    </lineage>
</organism>
<dbReference type="GO" id="GO:0008955">
    <property type="term" value="F:peptidoglycan glycosyltransferase activity"/>
    <property type="evidence" value="ECO:0007669"/>
    <property type="project" value="UniProtKB-EC"/>
</dbReference>
<evidence type="ECO:0000256" key="4">
    <source>
        <dbReference type="ARBA" id="ARBA00022475"/>
    </source>
</evidence>
<keyword evidence="12 18" id="KW-0472">Membrane</keyword>
<dbReference type="Pfam" id="PF00905">
    <property type="entry name" value="Transpeptidase"/>
    <property type="match status" value="1"/>
</dbReference>
<evidence type="ECO:0000313" key="21">
    <source>
        <dbReference type="EMBL" id="OGE29976.1"/>
    </source>
</evidence>
<name>A0A1F5JN01_9BACT</name>
<feature type="transmembrane region" description="Helical" evidence="18">
    <location>
        <begin position="106"/>
        <end position="129"/>
    </location>
</feature>
<feature type="domain" description="Glycosyl transferase family 51" evidence="20">
    <location>
        <begin position="153"/>
        <end position="328"/>
    </location>
</feature>
<dbReference type="AlphaFoldDB" id="A0A1F5JN01"/>
<evidence type="ECO:0000256" key="1">
    <source>
        <dbReference type="ARBA" id="ARBA00004236"/>
    </source>
</evidence>
<dbReference type="SUPFAM" id="SSF53955">
    <property type="entry name" value="Lysozyme-like"/>
    <property type="match status" value="1"/>
</dbReference>
<dbReference type="GO" id="GO:0030288">
    <property type="term" value="C:outer membrane-bounded periplasmic space"/>
    <property type="evidence" value="ECO:0007669"/>
    <property type="project" value="TreeGrafter"/>
</dbReference>
<dbReference type="PANTHER" id="PTHR32282">
    <property type="entry name" value="BINDING PROTEIN TRANSPEPTIDASE, PUTATIVE-RELATED"/>
    <property type="match status" value="1"/>
</dbReference>
<dbReference type="Gene3D" id="1.10.3810.10">
    <property type="entry name" value="Biosynthetic peptidoglycan transglycosylase-like"/>
    <property type="match status" value="1"/>
</dbReference>
<feature type="region of interest" description="Disordered" evidence="17">
    <location>
        <begin position="744"/>
        <end position="768"/>
    </location>
</feature>
<feature type="domain" description="Penicillin-binding protein transpeptidase" evidence="19">
    <location>
        <begin position="416"/>
        <end position="666"/>
    </location>
</feature>
<evidence type="ECO:0000256" key="18">
    <source>
        <dbReference type="SAM" id="Phobius"/>
    </source>
</evidence>
<dbReference type="InterPro" id="IPR001264">
    <property type="entry name" value="Glyco_trans_51"/>
</dbReference>
<comment type="catalytic activity">
    <reaction evidence="15">
        <text>Preferential cleavage: (Ac)2-L-Lys-D-Ala-|-D-Ala. Also transpeptidation of peptidyl-alanyl moieties that are N-acyl substituents of D-alanine.</text>
        <dbReference type="EC" id="3.4.16.4"/>
    </reaction>
</comment>
<comment type="subcellular location">
    <subcellularLocation>
        <location evidence="1">Cell membrane</location>
    </subcellularLocation>
</comment>
<keyword evidence="6" id="KW-0645">Protease</keyword>
<dbReference type="GO" id="GO:0008658">
    <property type="term" value="F:penicillin binding"/>
    <property type="evidence" value="ECO:0007669"/>
    <property type="project" value="InterPro"/>
</dbReference>
<comment type="similarity">
    <text evidence="2">In the C-terminal section; belongs to the transpeptidase family.</text>
</comment>
<evidence type="ECO:0000259" key="19">
    <source>
        <dbReference type="Pfam" id="PF00905"/>
    </source>
</evidence>
<sequence>MPTGQRNKTATGPSFLKVAFLLLQFILVKIGSIPLKLLDPLFIASKKIADFEAPHFPKLSIPKLKSPKLPTFQHGRGRPRKSWFIPFYLSKFKYFLRRRVPKKTKVVVALGVFAALTYIYTSFIFVAAYQLPSPTKLVSPDKAQTTEFYDRNGKLLYRMYEGRNRILVNLSDLPPYLITATIATEDKNFYKHFGFDPIAIARAFYHNQTGQPTEGASTITQQLIKNTLLTPEKTITRKLKEVILAFWAERIYTKDEILQMYFNESPYGGPIWGIEAASQTYFDKKAKDLNIAEATFLAGLPASPTNFSPYGANPEASKNRQGYVLDRMVEEKYITENQKGEILATPLNLKQPQNNILAPHFVFYVKDILAQKYGERAVSQGGLRIQTSLDLETQLDVERIVKSEVQSLSNLNVRNGAAMVTDAKTGQILAMVGSKDYYDPKFGNFNVTTSLRQPGSSIKPFTYITGFKNGFTPGNTILDTPVAFRDQWGNSYAPVNYDGRFHGPVSIRTALGSSYNIPAVKMLSIVGVDAMIETSKDFGITTFTDPKRYGLSLTLGGGEVKMTDMMTAYGTLSQMGQKREITPILRVTDSSGNILEEYEDKGTQVVDAELAYLISDILSDNSARTPAFGVNSLLNVGRGIAVKTGTTDLKKDNWTFGYSNSFVVGVWVGNNDNTPMNQSLTSGITGASPIWRKITDNMLIKYPSQAFARPDGVAQITVDRRKDLGLTKGLPKSLTRVTQKDDKLTFSDPFSSYSTPSAQAANPAQPSL</sequence>
<keyword evidence="8" id="KW-0808">Transferase</keyword>
<dbReference type="Gene3D" id="3.40.710.10">
    <property type="entry name" value="DD-peptidase/beta-lactamase superfamily"/>
    <property type="match status" value="1"/>
</dbReference>
<dbReference type="InterPro" id="IPR036950">
    <property type="entry name" value="PBP_transglycosylase"/>
</dbReference>
<dbReference type="InterPro" id="IPR001460">
    <property type="entry name" value="PCN-bd_Tpept"/>
</dbReference>
<keyword evidence="14" id="KW-0961">Cell wall biogenesis/degradation</keyword>
<dbReference type="STRING" id="1797768.A3C59_02555"/>
<dbReference type="InterPro" id="IPR023346">
    <property type="entry name" value="Lysozyme-like_dom_sf"/>
</dbReference>
<evidence type="ECO:0000256" key="3">
    <source>
        <dbReference type="ARBA" id="ARBA00007739"/>
    </source>
</evidence>
<protein>
    <submittedName>
        <fullName evidence="21">Uncharacterized protein</fullName>
    </submittedName>
</protein>
<dbReference type="GO" id="GO:0006508">
    <property type="term" value="P:proteolysis"/>
    <property type="evidence" value="ECO:0007669"/>
    <property type="project" value="UniProtKB-KW"/>
</dbReference>
<accession>A0A1F5JN01</accession>
<comment type="similarity">
    <text evidence="3">In the N-terminal section; belongs to the glycosyltransferase 51 family.</text>
</comment>
<keyword evidence="10" id="KW-0133">Cell shape</keyword>
<evidence type="ECO:0000256" key="11">
    <source>
        <dbReference type="ARBA" id="ARBA00022984"/>
    </source>
</evidence>
<dbReference type="EMBL" id="MFCV01000049">
    <property type="protein sequence ID" value="OGE29976.1"/>
    <property type="molecule type" value="Genomic_DNA"/>
</dbReference>
<comment type="caution">
    <text evidence="21">The sequence shown here is derived from an EMBL/GenBank/DDBJ whole genome shotgun (WGS) entry which is preliminary data.</text>
</comment>
<dbReference type="InterPro" id="IPR012338">
    <property type="entry name" value="Beta-lactam/transpept-like"/>
</dbReference>
<evidence type="ECO:0000256" key="6">
    <source>
        <dbReference type="ARBA" id="ARBA00022670"/>
    </source>
</evidence>
<evidence type="ECO:0000256" key="8">
    <source>
        <dbReference type="ARBA" id="ARBA00022679"/>
    </source>
</evidence>
<evidence type="ECO:0000256" key="13">
    <source>
        <dbReference type="ARBA" id="ARBA00023268"/>
    </source>
</evidence>
<keyword evidence="5" id="KW-0121">Carboxypeptidase</keyword>
<keyword evidence="7" id="KW-0328">Glycosyltransferase</keyword>
<evidence type="ECO:0000259" key="20">
    <source>
        <dbReference type="Pfam" id="PF00912"/>
    </source>
</evidence>
<evidence type="ECO:0000256" key="14">
    <source>
        <dbReference type="ARBA" id="ARBA00023316"/>
    </source>
</evidence>
<reference evidence="21 22" key="1">
    <citation type="journal article" date="2016" name="Nat. Commun.">
        <title>Thousands of microbial genomes shed light on interconnected biogeochemical processes in an aquifer system.</title>
        <authorList>
            <person name="Anantharaman K."/>
            <person name="Brown C.T."/>
            <person name="Hug L.A."/>
            <person name="Sharon I."/>
            <person name="Castelle C.J."/>
            <person name="Probst A.J."/>
            <person name="Thomas B.C."/>
            <person name="Singh A."/>
            <person name="Wilkins M.J."/>
            <person name="Karaoz U."/>
            <person name="Brodie E.L."/>
            <person name="Williams K.H."/>
            <person name="Hubbard S.S."/>
            <person name="Banfield J.F."/>
        </authorList>
    </citation>
    <scope>NUCLEOTIDE SEQUENCE [LARGE SCALE GENOMIC DNA]</scope>
</reference>